<evidence type="ECO:0000259" key="13">
    <source>
        <dbReference type="PROSITE" id="PS50262"/>
    </source>
</evidence>
<comment type="subcellular location">
    <subcellularLocation>
        <location evidence="1">Cell membrane</location>
        <topology evidence="1">Multi-pass membrane protein</topology>
    </subcellularLocation>
</comment>
<evidence type="ECO:0000256" key="12">
    <source>
        <dbReference type="SAM" id="Phobius"/>
    </source>
</evidence>
<dbReference type="GO" id="GO:0005886">
    <property type="term" value="C:plasma membrane"/>
    <property type="evidence" value="ECO:0007669"/>
    <property type="project" value="UniProtKB-SubCell"/>
</dbReference>
<evidence type="ECO:0000256" key="5">
    <source>
        <dbReference type="ARBA" id="ARBA00022989"/>
    </source>
</evidence>
<comment type="caution">
    <text evidence="14">The sequence shown here is derived from an EMBL/GenBank/DDBJ whole genome shotgun (WGS) entry which is preliminary data.</text>
</comment>
<evidence type="ECO:0000256" key="4">
    <source>
        <dbReference type="ARBA" id="ARBA00022692"/>
    </source>
</evidence>
<dbReference type="Gene3D" id="1.20.1070.10">
    <property type="entry name" value="Rhodopsin 7-helix transmembrane proteins"/>
    <property type="match status" value="1"/>
</dbReference>
<evidence type="ECO:0000256" key="3">
    <source>
        <dbReference type="ARBA" id="ARBA00022475"/>
    </source>
</evidence>
<dbReference type="PRINTS" id="PR00237">
    <property type="entry name" value="GPCRRHODOPSN"/>
</dbReference>
<organism evidence="14 15">
    <name type="scientific">Artemia franciscana</name>
    <name type="common">Brine shrimp</name>
    <name type="synonym">Artemia sanfranciscana</name>
    <dbReference type="NCBI Taxonomy" id="6661"/>
    <lineage>
        <taxon>Eukaryota</taxon>
        <taxon>Metazoa</taxon>
        <taxon>Ecdysozoa</taxon>
        <taxon>Arthropoda</taxon>
        <taxon>Crustacea</taxon>
        <taxon>Branchiopoda</taxon>
        <taxon>Anostraca</taxon>
        <taxon>Artemiidae</taxon>
        <taxon>Artemia</taxon>
    </lineage>
</organism>
<dbReference type="SUPFAM" id="SSF81321">
    <property type="entry name" value="Family A G protein-coupled receptor-like"/>
    <property type="match status" value="2"/>
</dbReference>
<comment type="similarity">
    <text evidence="2">Belongs to the G-protein coupled receptor 1 family.</text>
</comment>
<dbReference type="GO" id="GO:0007189">
    <property type="term" value="P:adenylate cyclase-activating G protein-coupled receptor signaling pathway"/>
    <property type="evidence" value="ECO:0007669"/>
    <property type="project" value="TreeGrafter"/>
</dbReference>
<feature type="transmembrane region" description="Helical" evidence="12">
    <location>
        <begin position="332"/>
        <end position="351"/>
    </location>
</feature>
<feature type="domain" description="G-protein coupled receptors family 1 profile" evidence="13">
    <location>
        <begin position="47"/>
        <end position="348"/>
    </location>
</feature>
<feature type="transmembrane region" description="Helical" evidence="12">
    <location>
        <begin position="292"/>
        <end position="312"/>
    </location>
</feature>
<evidence type="ECO:0000256" key="11">
    <source>
        <dbReference type="SAM" id="MobiDB-lite"/>
    </source>
</evidence>
<evidence type="ECO:0000313" key="15">
    <source>
        <dbReference type="Proteomes" id="UP001187531"/>
    </source>
</evidence>
<dbReference type="CDD" id="cd00637">
    <property type="entry name" value="7tm_classA_rhodopsin-like"/>
    <property type="match status" value="1"/>
</dbReference>
<dbReference type="GO" id="GO:0001973">
    <property type="term" value="P:G protein-coupled adenosine receptor signaling pathway"/>
    <property type="evidence" value="ECO:0007669"/>
    <property type="project" value="TreeGrafter"/>
</dbReference>
<dbReference type="InterPro" id="IPR017452">
    <property type="entry name" value="GPCR_Rhodpsn_7TM"/>
</dbReference>
<proteinExistence type="inferred from homology"/>
<evidence type="ECO:0000256" key="1">
    <source>
        <dbReference type="ARBA" id="ARBA00004651"/>
    </source>
</evidence>
<evidence type="ECO:0000256" key="8">
    <source>
        <dbReference type="ARBA" id="ARBA00023170"/>
    </source>
</evidence>
<feature type="region of interest" description="Disordered" evidence="11">
    <location>
        <begin position="398"/>
        <end position="424"/>
    </location>
</feature>
<evidence type="ECO:0000256" key="7">
    <source>
        <dbReference type="ARBA" id="ARBA00023136"/>
    </source>
</evidence>
<evidence type="ECO:0000313" key="14">
    <source>
        <dbReference type="EMBL" id="KAK2715539.1"/>
    </source>
</evidence>
<evidence type="ECO:0000256" key="2">
    <source>
        <dbReference type="ARBA" id="ARBA00010663"/>
    </source>
</evidence>
<sequence>MIGANLRFGSSGMVNGTLGGPKQFQCHPGGATEAGLLMTIASLGVAANLTLIVIILYHPPLRRWSLGLVFHQAIVDLLRGALLVPLGNSIMNCQPVPKCAILETAFILLVSVSSINLLTTVLNDTPLLAEDDNPEVASILGVEGNGVKPLEASSNSALHDAPQCVVFGVFMIWFSAITINLGPTFISGALAASAETIQMAPSCPLVQGPFRHYIVNLLWVLVNMLCISMAAFHLYKLHRDLTKPQVQAVRIASFVTTMISVATRSHDTASANEHRQVRTAIQRIEIEGLQKVKMFAIVISAYLAFWGPLFFVVVASGSSSVREIGDNVLHEIALHVAFVHAFANPALFLSLHKGIRSAVNETFRCHKFKRQKYRKYPRRMPNSLGSLPQLSVTVTPRMSYEEEDDETPTPPPPLTPSTNRRGHM</sequence>
<evidence type="ECO:0000256" key="6">
    <source>
        <dbReference type="ARBA" id="ARBA00023040"/>
    </source>
</evidence>
<evidence type="ECO:0000256" key="9">
    <source>
        <dbReference type="ARBA" id="ARBA00023180"/>
    </source>
</evidence>
<dbReference type="InterPro" id="IPR000276">
    <property type="entry name" value="GPCR_Rhodpsn"/>
</dbReference>
<reference evidence="14" key="1">
    <citation type="submission" date="2023-07" db="EMBL/GenBank/DDBJ databases">
        <title>Chromosome-level genome assembly of Artemia franciscana.</title>
        <authorList>
            <person name="Jo E."/>
        </authorList>
    </citation>
    <scope>NUCLEOTIDE SEQUENCE</scope>
    <source>
        <tissue evidence="14">Whole body</tissue>
    </source>
</reference>
<dbReference type="AlphaFoldDB" id="A0AA88HWV3"/>
<keyword evidence="7 12" id="KW-0472">Membrane</keyword>
<feature type="transmembrane region" description="Helical" evidence="12">
    <location>
        <begin position="213"/>
        <end position="235"/>
    </location>
</feature>
<keyword evidence="8" id="KW-0675">Receptor</keyword>
<keyword evidence="10" id="KW-0807">Transducer</keyword>
<dbReference type="Proteomes" id="UP001187531">
    <property type="component" value="Unassembled WGS sequence"/>
</dbReference>
<keyword evidence="6" id="KW-0297">G-protein coupled receptor</keyword>
<dbReference type="EMBL" id="JAVRJZ010000012">
    <property type="protein sequence ID" value="KAK2715539.1"/>
    <property type="molecule type" value="Genomic_DNA"/>
</dbReference>
<protein>
    <recommendedName>
        <fullName evidence="13">G-protein coupled receptors family 1 profile domain-containing protein</fullName>
    </recommendedName>
</protein>
<dbReference type="GO" id="GO:0004930">
    <property type="term" value="F:G protein-coupled receptor activity"/>
    <property type="evidence" value="ECO:0007669"/>
    <property type="project" value="UniProtKB-KW"/>
</dbReference>
<accession>A0AA88HWV3</accession>
<feature type="transmembrane region" description="Helical" evidence="12">
    <location>
        <begin position="164"/>
        <end position="193"/>
    </location>
</feature>
<keyword evidence="5 12" id="KW-1133">Transmembrane helix</keyword>
<keyword evidence="9" id="KW-0325">Glycoprotein</keyword>
<dbReference type="PANTHER" id="PTHR24246">
    <property type="entry name" value="OLFACTORY RECEPTOR AND ADENOSINE RECEPTOR"/>
    <property type="match status" value="1"/>
</dbReference>
<dbReference type="PANTHER" id="PTHR24246:SF27">
    <property type="entry name" value="ADENOSINE RECEPTOR, ISOFORM A"/>
    <property type="match status" value="1"/>
</dbReference>
<keyword evidence="4 12" id="KW-0812">Transmembrane</keyword>
<keyword evidence="3" id="KW-1003">Cell membrane</keyword>
<evidence type="ECO:0000256" key="10">
    <source>
        <dbReference type="ARBA" id="ARBA00023224"/>
    </source>
</evidence>
<feature type="transmembrane region" description="Helical" evidence="12">
    <location>
        <begin position="34"/>
        <end position="57"/>
    </location>
</feature>
<name>A0AA88HWV3_ARTSF</name>
<keyword evidence="15" id="KW-1185">Reference proteome</keyword>
<gene>
    <name evidence="14" type="ORF">QYM36_010206</name>
</gene>
<dbReference type="PROSITE" id="PS50262">
    <property type="entry name" value="G_PROTEIN_RECEP_F1_2"/>
    <property type="match status" value="1"/>
</dbReference>